<feature type="compositionally biased region" description="Pro residues" evidence="2">
    <location>
        <begin position="232"/>
        <end position="257"/>
    </location>
</feature>
<dbReference type="InterPro" id="IPR008984">
    <property type="entry name" value="SMAD_FHA_dom_sf"/>
</dbReference>
<dbReference type="STRING" id="446469.Sked_04060"/>
<evidence type="ECO:0000256" key="1">
    <source>
        <dbReference type="ARBA" id="ARBA00022553"/>
    </source>
</evidence>
<dbReference type="EMBL" id="CP001819">
    <property type="protein sequence ID" value="ACZ20373.1"/>
    <property type="molecule type" value="Genomic_DNA"/>
</dbReference>
<keyword evidence="6" id="KW-1185">Reference proteome</keyword>
<dbReference type="HOGENOM" id="CLU_679512_0_0_11"/>
<evidence type="ECO:0000256" key="2">
    <source>
        <dbReference type="SAM" id="MobiDB-lite"/>
    </source>
</evidence>
<evidence type="ECO:0000259" key="4">
    <source>
        <dbReference type="PROSITE" id="PS50006"/>
    </source>
</evidence>
<dbReference type="SUPFAM" id="SSF49879">
    <property type="entry name" value="SMAD/FHA domain"/>
    <property type="match status" value="1"/>
</dbReference>
<feature type="region of interest" description="Disordered" evidence="2">
    <location>
        <begin position="202"/>
        <end position="287"/>
    </location>
</feature>
<feature type="domain" description="FHA" evidence="4">
    <location>
        <begin position="310"/>
        <end position="364"/>
    </location>
</feature>
<dbReference type="AlphaFoldDB" id="D1BK96"/>
<dbReference type="Proteomes" id="UP000000322">
    <property type="component" value="Chromosome"/>
</dbReference>
<dbReference type="Gene3D" id="2.60.200.20">
    <property type="match status" value="1"/>
</dbReference>
<sequence>MDQTAWGASTCGACGATLGADAQWCLRCGTRPTGSRRPVSLLLAGTVPAGAARVLASLVVDLALVALLAVPLVLGANDVISETLGTWLAVGTGLLVVVALVVAWASTGRTPGAVVAGLRWVDALTGTAPGGLRLRGLRAVGLSGRDPRDPVPAVPLIPLDEVTGLSTQVTAVPSGAPAPTAPMQAAPSGVALVPGALPRHGATSTVGAPAGLSHGLPSALPTHGLPTQGAAPQPPAPFPAPTSAPAPQPVAPGPVEPQPVAARRAAPTPPPAPLDAPPAPPAPPAPARRIRHRAIVLVAGDERVEVATTALLGRNPVAAEGEVVAETVRVMDLTRSVSKTHARLSWDGTRLDVEDLGSTNGTSIVTADGSRLVCSPGQPVQAVPGDTLFLGERSYVLDLPVETAP</sequence>
<organism evidence="5 6">
    <name type="scientific">Sanguibacter keddieii (strain ATCC 51767 / DSM 10542 / NCFB 3025 / ST-74)</name>
    <dbReference type="NCBI Taxonomy" id="446469"/>
    <lineage>
        <taxon>Bacteria</taxon>
        <taxon>Bacillati</taxon>
        <taxon>Actinomycetota</taxon>
        <taxon>Actinomycetes</taxon>
        <taxon>Micrococcales</taxon>
        <taxon>Sanguibacteraceae</taxon>
        <taxon>Sanguibacter</taxon>
    </lineage>
</organism>
<feature type="transmembrane region" description="Helical" evidence="3">
    <location>
        <begin position="51"/>
        <end position="74"/>
    </location>
</feature>
<evidence type="ECO:0000313" key="5">
    <source>
        <dbReference type="EMBL" id="ACZ20373.1"/>
    </source>
</evidence>
<evidence type="ECO:0000256" key="3">
    <source>
        <dbReference type="SAM" id="Phobius"/>
    </source>
</evidence>
<keyword evidence="3" id="KW-0472">Membrane</keyword>
<protein>
    <submittedName>
        <fullName evidence="5">Uncharacterized conserved protein, contains FHA domain</fullName>
    </submittedName>
</protein>
<dbReference type="Pfam" id="PF00498">
    <property type="entry name" value="FHA"/>
    <property type="match status" value="1"/>
</dbReference>
<dbReference type="KEGG" id="ske:Sked_04060"/>
<feature type="transmembrane region" description="Helical" evidence="3">
    <location>
        <begin position="86"/>
        <end position="105"/>
    </location>
</feature>
<accession>D1BK96</accession>
<reference evidence="5 6" key="1">
    <citation type="journal article" date="2009" name="Stand. Genomic Sci.">
        <title>Complete genome sequence of Sanguibacter keddieii type strain (ST-74).</title>
        <authorList>
            <person name="Ivanova N."/>
            <person name="Sikorski J."/>
            <person name="Sims D."/>
            <person name="Brettin T."/>
            <person name="Detter J.C."/>
            <person name="Han C."/>
            <person name="Lapidus A."/>
            <person name="Copeland A."/>
            <person name="Glavina Del Rio T."/>
            <person name="Nolan M."/>
            <person name="Chen F."/>
            <person name="Lucas S."/>
            <person name="Tice H."/>
            <person name="Cheng J.F."/>
            <person name="Bruce D."/>
            <person name="Goodwin L."/>
            <person name="Pitluck S."/>
            <person name="Pati A."/>
            <person name="Mavromatis K."/>
            <person name="Chen A."/>
            <person name="Palaniappan K."/>
            <person name="D'haeseleer P."/>
            <person name="Chain P."/>
            <person name="Bristow J."/>
            <person name="Eisen J.A."/>
            <person name="Markowitz V."/>
            <person name="Hugenholtz P."/>
            <person name="Goker M."/>
            <person name="Pukall R."/>
            <person name="Klenk H.P."/>
            <person name="Kyrpides N.C."/>
        </authorList>
    </citation>
    <scope>NUCLEOTIDE SEQUENCE [LARGE SCALE GENOMIC DNA]</scope>
    <source>
        <strain evidence="6">ATCC 51767 / DSM 10542 / NCFB 3025 / ST-74</strain>
    </source>
</reference>
<proteinExistence type="predicted"/>
<dbReference type="OrthoDB" id="5111283at2"/>
<gene>
    <name evidence="5" type="ordered locus">Sked_04060</name>
</gene>
<dbReference type="PROSITE" id="PS50006">
    <property type="entry name" value="FHA_DOMAIN"/>
    <property type="match status" value="1"/>
</dbReference>
<evidence type="ECO:0000313" key="6">
    <source>
        <dbReference type="Proteomes" id="UP000000322"/>
    </source>
</evidence>
<keyword evidence="3" id="KW-0812">Transmembrane</keyword>
<dbReference type="InterPro" id="IPR000253">
    <property type="entry name" value="FHA_dom"/>
</dbReference>
<name>D1BK96_SANKS</name>
<keyword evidence="1" id="KW-0597">Phosphoprotein</keyword>
<feature type="compositionally biased region" description="Pro residues" evidence="2">
    <location>
        <begin position="267"/>
        <end position="286"/>
    </location>
</feature>
<keyword evidence="3" id="KW-1133">Transmembrane helix</keyword>
<dbReference type="eggNOG" id="COG1716">
    <property type="taxonomic scope" value="Bacteria"/>
</dbReference>
<dbReference type="RefSeq" id="WP_012865442.1">
    <property type="nucleotide sequence ID" value="NC_013521.1"/>
</dbReference>